<feature type="transmembrane region" description="Helical" evidence="7">
    <location>
        <begin position="12"/>
        <end position="40"/>
    </location>
</feature>
<reference evidence="9 10" key="1">
    <citation type="journal article" date="2012" name="J. Bacteriol.">
        <title>Complete Genome Sequence of Mycobacterium vaccae Type Strain ATCC 25954.</title>
        <authorList>
            <person name="Ho Y.S."/>
            <person name="Adroub S.A."/>
            <person name="Abadi M."/>
            <person name="Al Alwan B."/>
            <person name="Alkhateeb R."/>
            <person name="Gao G."/>
            <person name="Ragab A."/>
            <person name="Ali S."/>
            <person name="van Soolingen D."/>
            <person name="Bitter W."/>
            <person name="Pain A."/>
            <person name="Abdallah A.M."/>
        </authorList>
    </citation>
    <scope>NUCLEOTIDE SEQUENCE [LARGE SCALE GENOMIC DNA]</scope>
    <source>
        <strain evidence="9 10">ATCC 25954</strain>
    </source>
</reference>
<dbReference type="InterPro" id="IPR003362">
    <property type="entry name" value="Bact_transf"/>
</dbReference>
<feature type="transmembrane region" description="Helical" evidence="7">
    <location>
        <begin position="81"/>
        <end position="99"/>
    </location>
</feature>
<accession>K0V2R8</accession>
<feature type="domain" description="Bacterial sugar transferase" evidence="8">
    <location>
        <begin position="246"/>
        <end position="428"/>
    </location>
</feature>
<dbReference type="HOGENOM" id="CLU_024920_0_1_11"/>
<dbReference type="Pfam" id="PF13727">
    <property type="entry name" value="CoA_binding_3"/>
    <property type="match status" value="1"/>
</dbReference>
<dbReference type="GO" id="GO:0016780">
    <property type="term" value="F:phosphotransferase activity, for other substituted phosphate groups"/>
    <property type="evidence" value="ECO:0007669"/>
    <property type="project" value="TreeGrafter"/>
</dbReference>
<evidence type="ECO:0000313" key="10">
    <source>
        <dbReference type="Proteomes" id="UP000006072"/>
    </source>
</evidence>
<proteinExistence type="inferred from homology"/>
<evidence type="ECO:0000259" key="8">
    <source>
        <dbReference type="Pfam" id="PF02397"/>
    </source>
</evidence>
<dbReference type="InterPro" id="IPR017475">
    <property type="entry name" value="EPS_sugar_tfrase"/>
</dbReference>
<feature type="transmembrane region" description="Helical" evidence="7">
    <location>
        <begin position="47"/>
        <end position="69"/>
    </location>
</feature>
<sequence length="474" mass="51936">MLTLIPVVVDCLSIAVAYLLVGIVDPIPASAIVVLCLLLAGTYRRRLTLSGLDIAPAVVVAASAGAILSSTVNGANGIRDLVVPVGAACVAVFTGRVVACSLTRRLRRLTALRSRVVVVGADPVGIALTQRILEEPEYGLEPVLVIDDEAVVTNVASQRVPLRAAQSTTELLLSAERIDTVVMAFHRLDDTQIDSLLALFDRMGCDIFVVPRMWDSCPGGDRDRVGAVPIVRVHSPMHRNRLRYIKGASDRCVAALALLMLSPVLAAVAVAQKVLHPREPVLFRQTRVGQHGREFELIKFRSMTPDNDREAQTTWTIVGDSRIDAFGRFLRASSIDELPQLWNIVRGDMALIGPRPERPHFVAQFSASIPGYPARHRVPVGLTGWAAVSGLSGDTSITERVRYDNFYITHWSLWFDVKITLRTLWTLIIRFRQGRSEDRAARTAGRIPWRVRIIHPRAATAAPQTATEPLCQAG</sequence>
<dbReference type="Pfam" id="PF02397">
    <property type="entry name" value="Bac_transf"/>
    <property type="match status" value="1"/>
</dbReference>
<evidence type="ECO:0000256" key="7">
    <source>
        <dbReference type="SAM" id="Phobius"/>
    </source>
</evidence>
<comment type="caution">
    <text evidence="9">The sequence shown here is derived from an EMBL/GenBank/DDBJ whole genome shotgun (WGS) entry which is preliminary data.</text>
</comment>
<dbReference type="eggNOG" id="COG2148">
    <property type="taxonomic scope" value="Bacteria"/>
</dbReference>
<comment type="subcellular location">
    <subcellularLocation>
        <location evidence="1">Membrane</location>
        <topology evidence="1">Multi-pass membrane protein</topology>
    </subcellularLocation>
</comment>
<keyword evidence="10" id="KW-1185">Reference proteome</keyword>
<dbReference type="EMBL" id="ALQA01000007">
    <property type="protein sequence ID" value="EJZ11675.1"/>
    <property type="molecule type" value="Genomic_DNA"/>
</dbReference>
<dbReference type="NCBIfam" id="TIGR03025">
    <property type="entry name" value="EPS_sugtrans"/>
    <property type="match status" value="1"/>
</dbReference>
<evidence type="ECO:0000256" key="5">
    <source>
        <dbReference type="ARBA" id="ARBA00022989"/>
    </source>
</evidence>
<gene>
    <name evidence="9" type="ORF">MVAC_05182</name>
</gene>
<keyword evidence="4 7" id="KW-0812">Transmembrane</keyword>
<evidence type="ECO:0000256" key="1">
    <source>
        <dbReference type="ARBA" id="ARBA00004141"/>
    </source>
</evidence>
<organism evidence="9 10">
    <name type="scientific">Mycolicibacterium vaccae ATCC 25954</name>
    <dbReference type="NCBI Taxonomy" id="1194972"/>
    <lineage>
        <taxon>Bacteria</taxon>
        <taxon>Bacillati</taxon>
        <taxon>Actinomycetota</taxon>
        <taxon>Actinomycetes</taxon>
        <taxon>Mycobacteriales</taxon>
        <taxon>Mycobacteriaceae</taxon>
        <taxon>Mycolicibacterium</taxon>
    </lineage>
</organism>
<evidence type="ECO:0000256" key="2">
    <source>
        <dbReference type="ARBA" id="ARBA00006464"/>
    </source>
</evidence>
<feature type="transmembrane region" description="Helical" evidence="7">
    <location>
        <begin position="252"/>
        <end position="271"/>
    </location>
</feature>
<name>K0V2R8_MYCVA</name>
<protein>
    <submittedName>
        <fullName evidence="9">Sugar transferase</fullName>
    </submittedName>
</protein>
<dbReference type="PANTHER" id="PTHR30576:SF0">
    <property type="entry name" value="UNDECAPRENYL-PHOSPHATE N-ACETYLGALACTOSAMINYL 1-PHOSPHATE TRANSFERASE-RELATED"/>
    <property type="match status" value="1"/>
</dbReference>
<evidence type="ECO:0000256" key="4">
    <source>
        <dbReference type="ARBA" id="ARBA00022692"/>
    </source>
</evidence>
<dbReference type="PANTHER" id="PTHR30576">
    <property type="entry name" value="COLANIC BIOSYNTHESIS UDP-GLUCOSE LIPID CARRIER TRANSFERASE"/>
    <property type="match status" value="1"/>
</dbReference>
<dbReference type="GO" id="GO:0016020">
    <property type="term" value="C:membrane"/>
    <property type="evidence" value="ECO:0007669"/>
    <property type="project" value="UniProtKB-SubCell"/>
</dbReference>
<dbReference type="Gene3D" id="3.40.50.720">
    <property type="entry name" value="NAD(P)-binding Rossmann-like Domain"/>
    <property type="match status" value="1"/>
</dbReference>
<dbReference type="PATRIC" id="fig|1194972.3.peg.1050"/>
<keyword evidence="6 7" id="KW-0472">Membrane</keyword>
<evidence type="ECO:0000313" key="9">
    <source>
        <dbReference type="EMBL" id="EJZ11675.1"/>
    </source>
</evidence>
<keyword evidence="3 9" id="KW-0808">Transferase</keyword>
<dbReference type="AlphaFoldDB" id="K0V2R8"/>
<evidence type="ECO:0000256" key="3">
    <source>
        <dbReference type="ARBA" id="ARBA00022679"/>
    </source>
</evidence>
<keyword evidence="5 7" id="KW-1133">Transmembrane helix</keyword>
<evidence type="ECO:0000256" key="6">
    <source>
        <dbReference type="ARBA" id="ARBA00023136"/>
    </source>
</evidence>
<dbReference type="Proteomes" id="UP000006072">
    <property type="component" value="Unassembled WGS sequence"/>
</dbReference>
<comment type="similarity">
    <text evidence="2">Belongs to the bacterial sugar transferase family.</text>
</comment>